<comment type="caution">
    <text evidence="1">The sequence shown here is derived from an EMBL/GenBank/DDBJ whole genome shotgun (WGS) entry which is preliminary data.</text>
</comment>
<proteinExistence type="predicted"/>
<sequence>MSFFLAAGSVSAVFSPNNKVGIHLAVPSDEDVQKASDLVNSTGGKWGYVTLVIQENDRNHDKWQGVFDKLRKKRLIPIIRIGTEPQGAMWKKPSEADAKGWAEFLSGLNWVTKDRYIILFNEPNHGQEWGGSVNPEDYASVSLAFAKELKHKSSDFFIMLAGLDAAAPSQVPAYEDEAVFLSKIIASKKEIFDQIDGWSSHSYPNPGFAGSPYDRGRNSIANYQWELSLLNSLGIEKELPVFITETGWPHSNFSPETVGQYLNAAYERVWNPDGRVRAVTPFVLNYQGEPFLQFSWQKKESTEMYDHYFLMQGMAKIEGSPEQIEKGKITLDLPKELLVDSTYTLPIRLENKGQALWDKDEGYQLKLEEGSIVDSFFSDIKEVAPFEDDEVYLYIKTGSKKAKNKVKISLYKGDRKVMDGGVWNYMTGPLPKLTFRVSRIPKLRKDNNQKYEIQVFDSKEQLVFKKKGIKTIKNVGVIEQVRNVYPAGRYRVVVLSDYYLPRQTFITIKKEGNEVTFKPLLPFDFNKDGKFDIVDFAALIRNFPLLRLFIP</sequence>
<accession>A0A1F7J528</accession>
<organism evidence="1 2">
    <name type="scientific">Candidatus Roizmanbacteria bacterium RIFCSPLOWO2_01_FULL_40_42</name>
    <dbReference type="NCBI Taxonomy" id="1802066"/>
    <lineage>
        <taxon>Bacteria</taxon>
        <taxon>Candidatus Roizmaniibacteriota</taxon>
    </lineage>
</organism>
<dbReference type="Proteomes" id="UP000178558">
    <property type="component" value="Unassembled WGS sequence"/>
</dbReference>
<gene>
    <name evidence="1" type="ORF">A3B50_04460</name>
</gene>
<evidence type="ECO:0008006" key="3">
    <source>
        <dbReference type="Google" id="ProtNLM"/>
    </source>
</evidence>
<reference evidence="1 2" key="1">
    <citation type="journal article" date="2016" name="Nat. Commun.">
        <title>Thousands of microbial genomes shed light on interconnected biogeochemical processes in an aquifer system.</title>
        <authorList>
            <person name="Anantharaman K."/>
            <person name="Brown C.T."/>
            <person name="Hug L.A."/>
            <person name="Sharon I."/>
            <person name="Castelle C.J."/>
            <person name="Probst A.J."/>
            <person name="Thomas B.C."/>
            <person name="Singh A."/>
            <person name="Wilkins M.J."/>
            <person name="Karaoz U."/>
            <person name="Brodie E.L."/>
            <person name="Williams K.H."/>
            <person name="Hubbard S.S."/>
            <person name="Banfield J.F."/>
        </authorList>
    </citation>
    <scope>NUCLEOTIDE SEQUENCE [LARGE SCALE GENOMIC DNA]</scope>
</reference>
<dbReference type="SUPFAM" id="SSF51445">
    <property type="entry name" value="(Trans)glycosidases"/>
    <property type="match status" value="1"/>
</dbReference>
<name>A0A1F7J528_9BACT</name>
<dbReference type="EMBL" id="MGAQ01000012">
    <property type="protein sequence ID" value="OGK50724.1"/>
    <property type="molecule type" value="Genomic_DNA"/>
</dbReference>
<dbReference type="AlphaFoldDB" id="A0A1F7J528"/>
<evidence type="ECO:0000313" key="1">
    <source>
        <dbReference type="EMBL" id="OGK50724.1"/>
    </source>
</evidence>
<dbReference type="Gene3D" id="3.20.20.80">
    <property type="entry name" value="Glycosidases"/>
    <property type="match status" value="1"/>
</dbReference>
<protein>
    <recommendedName>
        <fullName evidence="3">EF-hand domain-containing protein</fullName>
    </recommendedName>
</protein>
<evidence type="ECO:0000313" key="2">
    <source>
        <dbReference type="Proteomes" id="UP000178558"/>
    </source>
</evidence>
<dbReference type="InterPro" id="IPR017853">
    <property type="entry name" value="GH"/>
</dbReference>